<dbReference type="EMBL" id="PFBD01000016">
    <property type="protein sequence ID" value="PIR87202.1"/>
    <property type="molecule type" value="Genomic_DNA"/>
</dbReference>
<dbReference type="AlphaFoldDB" id="A0A2H0ULB2"/>
<reference evidence="3" key="1">
    <citation type="submission" date="2017-09" db="EMBL/GenBank/DDBJ databases">
        <title>Depth-based differentiation of microbial function through sediment-hosted aquifers and enrichment of novel symbionts in the deep terrestrial subsurface.</title>
        <authorList>
            <person name="Probst A.J."/>
            <person name="Ladd B."/>
            <person name="Jarett J.K."/>
            <person name="Geller-Mcgrath D.E."/>
            <person name="Sieber C.M.K."/>
            <person name="Emerson J.B."/>
            <person name="Anantharaman K."/>
            <person name="Thomas B.C."/>
            <person name="Malmstrom R."/>
            <person name="Stieglmeier M."/>
            <person name="Klingl A."/>
            <person name="Woyke T."/>
            <person name="Ryan C.M."/>
            <person name="Banfield J.F."/>
        </authorList>
    </citation>
    <scope>NUCLEOTIDE SEQUENCE [LARGE SCALE GENOMIC DNA]</scope>
</reference>
<name>A0A2H0ULB2_9BACT</name>
<feature type="transmembrane region" description="Helical" evidence="1">
    <location>
        <begin position="18"/>
        <end position="37"/>
    </location>
</feature>
<sequence>MKFFANLRQSSYATRRNWLLILSISSGAVLVAIWSLYLGSTINFTGADTLAVNDDDSGFFQTFTAGVRDAVSKIKGTSKDAYGQLKETLQTSNEFVIDEGSANN</sequence>
<evidence type="ECO:0000256" key="1">
    <source>
        <dbReference type="SAM" id="Phobius"/>
    </source>
</evidence>
<accession>A0A2H0ULB2</accession>
<comment type="caution">
    <text evidence="2">The sequence shown here is derived from an EMBL/GenBank/DDBJ whole genome shotgun (WGS) entry which is preliminary data.</text>
</comment>
<keyword evidence="1" id="KW-0812">Transmembrane</keyword>
<gene>
    <name evidence="2" type="ORF">COU11_01690</name>
</gene>
<dbReference type="Proteomes" id="UP000229526">
    <property type="component" value="Unassembled WGS sequence"/>
</dbReference>
<protein>
    <submittedName>
        <fullName evidence="2">Uncharacterized protein</fullName>
    </submittedName>
</protein>
<organism evidence="2 3">
    <name type="scientific">Candidatus Harrisonbacteria bacterium CG10_big_fil_rev_8_21_14_0_10_49_15</name>
    <dbReference type="NCBI Taxonomy" id="1974587"/>
    <lineage>
        <taxon>Bacteria</taxon>
        <taxon>Candidatus Harrisoniibacteriota</taxon>
    </lineage>
</organism>
<keyword evidence="1" id="KW-0472">Membrane</keyword>
<evidence type="ECO:0000313" key="3">
    <source>
        <dbReference type="Proteomes" id="UP000229526"/>
    </source>
</evidence>
<proteinExistence type="predicted"/>
<keyword evidence="1" id="KW-1133">Transmembrane helix</keyword>
<evidence type="ECO:0000313" key="2">
    <source>
        <dbReference type="EMBL" id="PIR87202.1"/>
    </source>
</evidence>